<proteinExistence type="predicted"/>
<gene>
    <name evidence="2" type="ORF">SAMN06297129_2863</name>
</gene>
<feature type="compositionally biased region" description="Basic and acidic residues" evidence="1">
    <location>
        <begin position="121"/>
        <end position="141"/>
    </location>
</feature>
<protein>
    <recommendedName>
        <fullName evidence="4">DUF4177 domain-containing protein</fullName>
    </recommendedName>
</protein>
<organism evidence="2 3">
    <name type="scientific">Pseudooceanicola antarcticus</name>
    <dbReference type="NCBI Taxonomy" id="1247613"/>
    <lineage>
        <taxon>Bacteria</taxon>
        <taxon>Pseudomonadati</taxon>
        <taxon>Pseudomonadota</taxon>
        <taxon>Alphaproteobacteria</taxon>
        <taxon>Rhodobacterales</taxon>
        <taxon>Paracoccaceae</taxon>
        <taxon>Pseudooceanicola</taxon>
    </lineage>
</organism>
<feature type="compositionally biased region" description="Low complexity" evidence="1">
    <location>
        <begin position="142"/>
        <end position="158"/>
    </location>
</feature>
<accession>A0A285J322</accession>
<evidence type="ECO:0000256" key="1">
    <source>
        <dbReference type="SAM" id="MobiDB-lite"/>
    </source>
</evidence>
<name>A0A285J322_9RHOB</name>
<sequence>MNWEYRVVPAPDRAGRQRGVKGAEAKFARTIEDVINHMAASGWEYCRAEMLPETARRRSTTYHNLLIFRRDPENAPEEEVTPLLEAPARSSSGYAPAKPGLAKRLGSGAGRLMDVIMARTSRAEKNREEPLFQHEALKGAAEEAPSETAETSAETSTEASEEKRD</sequence>
<dbReference type="AlphaFoldDB" id="A0A285J322"/>
<evidence type="ECO:0000313" key="2">
    <source>
        <dbReference type="EMBL" id="SNY54602.1"/>
    </source>
</evidence>
<evidence type="ECO:0008006" key="4">
    <source>
        <dbReference type="Google" id="ProtNLM"/>
    </source>
</evidence>
<feature type="region of interest" description="Disordered" evidence="1">
    <location>
        <begin position="72"/>
        <end position="106"/>
    </location>
</feature>
<dbReference type="Proteomes" id="UP000231655">
    <property type="component" value="Unassembled WGS sequence"/>
</dbReference>
<evidence type="ECO:0000313" key="3">
    <source>
        <dbReference type="Proteomes" id="UP000231655"/>
    </source>
</evidence>
<dbReference type="EMBL" id="OBEA01000005">
    <property type="protein sequence ID" value="SNY54602.1"/>
    <property type="molecule type" value="Genomic_DNA"/>
</dbReference>
<dbReference type="RefSeq" id="WP_143516927.1">
    <property type="nucleotide sequence ID" value="NZ_OBEA01000005.1"/>
</dbReference>
<feature type="region of interest" description="Disordered" evidence="1">
    <location>
        <begin position="120"/>
        <end position="165"/>
    </location>
</feature>
<reference evidence="2 3" key="1">
    <citation type="submission" date="2017-09" db="EMBL/GenBank/DDBJ databases">
        <authorList>
            <person name="Ehlers B."/>
            <person name="Leendertz F.H."/>
        </authorList>
    </citation>
    <scope>NUCLEOTIDE SEQUENCE [LARGE SCALE GENOMIC DNA]</scope>
    <source>
        <strain evidence="2 3">CGMCC 1.12662</strain>
    </source>
</reference>
<dbReference type="OrthoDB" id="7658888at2"/>